<proteinExistence type="predicted"/>
<protein>
    <submittedName>
        <fullName evidence="1">Uncharacterized protein</fullName>
    </submittedName>
</protein>
<dbReference type="EMBL" id="VSSQ01102357">
    <property type="protein sequence ID" value="MPN43759.1"/>
    <property type="molecule type" value="Genomic_DNA"/>
</dbReference>
<accession>A0A645HZZ1</accession>
<organism evidence="1">
    <name type="scientific">bioreactor metagenome</name>
    <dbReference type="NCBI Taxonomy" id="1076179"/>
    <lineage>
        <taxon>unclassified sequences</taxon>
        <taxon>metagenomes</taxon>
        <taxon>ecological metagenomes</taxon>
    </lineage>
</organism>
<evidence type="ECO:0000313" key="1">
    <source>
        <dbReference type="EMBL" id="MPN43759.1"/>
    </source>
</evidence>
<sequence length="61" mass="6634">MIADLHHVIGNKGAAPFDEFEGCLTLANAAGACNQNAHAVNLNQYTVHTDHRRCFTVDIIN</sequence>
<gene>
    <name evidence="1" type="ORF">SDC9_191319</name>
</gene>
<comment type="caution">
    <text evidence="1">The sequence shown here is derived from an EMBL/GenBank/DDBJ whole genome shotgun (WGS) entry which is preliminary data.</text>
</comment>
<reference evidence="1" key="1">
    <citation type="submission" date="2019-08" db="EMBL/GenBank/DDBJ databases">
        <authorList>
            <person name="Kucharzyk K."/>
            <person name="Murdoch R.W."/>
            <person name="Higgins S."/>
            <person name="Loffler F."/>
        </authorList>
    </citation>
    <scope>NUCLEOTIDE SEQUENCE</scope>
</reference>
<dbReference type="AlphaFoldDB" id="A0A645HZZ1"/>
<name>A0A645HZZ1_9ZZZZ</name>